<keyword evidence="3" id="KW-1185">Reference proteome</keyword>
<organism evidence="2 3">
    <name type="scientific">Vibrio japonicus</name>
    <dbReference type="NCBI Taxonomy" id="1824638"/>
    <lineage>
        <taxon>Bacteria</taxon>
        <taxon>Pseudomonadati</taxon>
        <taxon>Pseudomonadota</taxon>
        <taxon>Gammaproteobacteria</taxon>
        <taxon>Vibrionales</taxon>
        <taxon>Vibrionaceae</taxon>
        <taxon>Vibrio</taxon>
    </lineage>
</organism>
<proteinExistence type="predicted"/>
<dbReference type="EMBL" id="CP102096">
    <property type="protein sequence ID" value="UUM30262.1"/>
    <property type="molecule type" value="Genomic_DNA"/>
</dbReference>
<evidence type="ECO:0000313" key="3">
    <source>
        <dbReference type="Proteomes" id="UP001058602"/>
    </source>
</evidence>
<name>A0ABY5LHL4_9VIBR</name>
<protein>
    <submittedName>
        <fullName evidence="2">RES family NAD+ phosphorylase</fullName>
    </submittedName>
</protein>
<evidence type="ECO:0000259" key="1">
    <source>
        <dbReference type="SMART" id="SM00953"/>
    </source>
</evidence>
<dbReference type="InterPro" id="IPR014914">
    <property type="entry name" value="RES_dom"/>
</dbReference>
<reference evidence="2" key="1">
    <citation type="submission" date="2022-07" db="EMBL/GenBank/DDBJ databases">
        <title>Complete genome of Vibrio japonicus strain JCM 31412T and phylogenomic assessment of the Nereis clade of the genus Vibrio.</title>
        <authorList>
            <person name="Shlafstein M.D."/>
            <person name="Emsley S.A."/>
            <person name="Ushijima B."/>
            <person name="Videau P."/>
            <person name="Saw J.H."/>
        </authorList>
    </citation>
    <scope>NUCLEOTIDE SEQUENCE</scope>
    <source>
        <strain evidence="2">JCM 31412</strain>
    </source>
</reference>
<gene>
    <name evidence="2" type="ORF">NP165_11220</name>
</gene>
<dbReference type="Proteomes" id="UP001058602">
    <property type="component" value="Chromosome 1"/>
</dbReference>
<dbReference type="Pfam" id="PF08808">
    <property type="entry name" value="RES"/>
    <property type="match status" value="1"/>
</dbReference>
<dbReference type="RefSeq" id="WP_101411111.1">
    <property type="nucleotide sequence ID" value="NZ_CP102096.1"/>
</dbReference>
<sequence length="255" mass="29130">MSFNSWRSFFTFSWAVNRKQRYILDEESQRFLNAIIETCQERELSIPKGATVWRAQNGHAWRPMYQTDPETDEQVHVDDVPIPFPHSRMKPLEDSASEGRANSKGIPCLYVATNKETAMSEIRPWLGAIVSLGVFKTTKDLKILDFSVEHGVSNTNFLFYFNEPSEEEKKKAVWSDIDNAFSKPVRNSDSTSDYAATQIISEFVKSRGYDGIAYKSSLADGHNIVLFDLASAEVLGCQIHEVSKVQFEFKRIEEH</sequence>
<feature type="domain" description="RES" evidence="1">
    <location>
        <begin position="83"/>
        <end position="241"/>
    </location>
</feature>
<dbReference type="SMART" id="SM00953">
    <property type="entry name" value="RES"/>
    <property type="match status" value="1"/>
</dbReference>
<evidence type="ECO:0000313" key="2">
    <source>
        <dbReference type="EMBL" id="UUM30262.1"/>
    </source>
</evidence>
<accession>A0ABY5LHL4</accession>